<keyword evidence="2" id="KW-1185">Reference proteome</keyword>
<gene>
    <name evidence="1" type="ORF">UY3_09840</name>
</gene>
<organism evidence="1 2">
    <name type="scientific">Chelonia mydas</name>
    <name type="common">Green sea-turtle</name>
    <name type="synonym">Chelonia agassizi</name>
    <dbReference type="NCBI Taxonomy" id="8469"/>
    <lineage>
        <taxon>Eukaryota</taxon>
        <taxon>Metazoa</taxon>
        <taxon>Chordata</taxon>
        <taxon>Craniata</taxon>
        <taxon>Vertebrata</taxon>
        <taxon>Euteleostomi</taxon>
        <taxon>Archelosauria</taxon>
        <taxon>Testudinata</taxon>
        <taxon>Testudines</taxon>
        <taxon>Cryptodira</taxon>
        <taxon>Durocryptodira</taxon>
        <taxon>Americhelydia</taxon>
        <taxon>Chelonioidea</taxon>
        <taxon>Cheloniidae</taxon>
        <taxon>Chelonia</taxon>
    </lineage>
</organism>
<accession>M7BY43</accession>
<sequence length="153" mass="17293">MGLVVGLHPTLIQCKIQACPGNAFGALPFRTRSHRKSVAKPRREDRFPEYLCSAFNYMTILHLCAWMQKLFLRQCKNVAECRALERSPELERGAAPEQWSCRFLPGAGAEPEHSSKALAEWSSVYQLQSILDYALDCHNGSDLLKRVLAGRLF</sequence>
<proteinExistence type="predicted"/>
<evidence type="ECO:0000313" key="1">
    <source>
        <dbReference type="EMBL" id="EMP33022.1"/>
    </source>
</evidence>
<name>M7BY43_CHEMY</name>
<protein>
    <submittedName>
        <fullName evidence="1">Uncharacterized protein</fullName>
    </submittedName>
</protein>
<reference evidence="2" key="1">
    <citation type="journal article" date="2013" name="Nat. Genet.">
        <title>The draft genomes of soft-shell turtle and green sea turtle yield insights into the development and evolution of the turtle-specific body plan.</title>
        <authorList>
            <person name="Wang Z."/>
            <person name="Pascual-Anaya J."/>
            <person name="Zadissa A."/>
            <person name="Li W."/>
            <person name="Niimura Y."/>
            <person name="Huang Z."/>
            <person name="Li C."/>
            <person name="White S."/>
            <person name="Xiong Z."/>
            <person name="Fang D."/>
            <person name="Wang B."/>
            <person name="Ming Y."/>
            <person name="Chen Y."/>
            <person name="Zheng Y."/>
            <person name="Kuraku S."/>
            <person name="Pignatelli M."/>
            <person name="Herrero J."/>
            <person name="Beal K."/>
            <person name="Nozawa M."/>
            <person name="Li Q."/>
            <person name="Wang J."/>
            <person name="Zhang H."/>
            <person name="Yu L."/>
            <person name="Shigenobu S."/>
            <person name="Wang J."/>
            <person name="Liu J."/>
            <person name="Flicek P."/>
            <person name="Searle S."/>
            <person name="Wang J."/>
            <person name="Kuratani S."/>
            <person name="Yin Y."/>
            <person name="Aken B."/>
            <person name="Zhang G."/>
            <person name="Irie N."/>
        </authorList>
    </citation>
    <scope>NUCLEOTIDE SEQUENCE [LARGE SCALE GENOMIC DNA]</scope>
</reference>
<evidence type="ECO:0000313" key="2">
    <source>
        <dbReference type="Proteomes" id="UP000031443"/>
    </source>
</evidence>
<dbReference type="EMBL" id="KB537574">
    <property type="protein sequence ID" value="EMP33022.1"/>
    <property type="molecule type" value="Genomic_DNA"/>
</dbReference>
<dbReference type="Proteomes" id="UP000031443">
    <property type="component" value="Unassembled WGS sequence"/>
</dbReference>
<dbReference type="AlphaFoldDB" id="M7BY43"/>